<evidence type="ECO:0000256" key="2">
    <source>
        <dbReference type="ARBA" id="ARBA00022857"/>
    </source>
</evidence>
<dbReference type="Pfam" id="PF01872">
    <property type="entry name" value="RibD_C"/>
    <property type="match status" value="1"/>
</dbReference>
<dbReference type="RefSeq" id="WP_182535968.1">
    <property type="nucleotide sequence ID" value="NZ_JACGXA010000001.1"/>
</dbReference>
<reference evidence="5 6" key="1">
    <citation type="submission" date="2020-07" db="EMBL/GenBank/DDBJ databases">
        <title>Sequencing the genomes of 1000 actinobacteria strains.</title>
        <authorList>
            <person name="Klenk H.-P."/>
        </authorList>
    </citation>
    <scope>NUCLEOTIDE SEQUENCE [LARGE SCALE GENOMIC DNA]</scope>
    <source>
        <strain evidence="5 6">DSM 21349</strain>
    </source>
</reference>
<organism evidence="5 6">
    <name type="scientific">Nocardioides ginsengisegetis</name>
    <dbReference type="NCBI Taxonomy" id="661491"/>
    <lineage>
        <taxon>Bacteria</taxon>
        <taxon>Bacillati</taxon>
        <taxon>Actinomycetota</taxon>
        <taxon>Actinomycetes</taxon>
        <taxon>Propionibacteriales</taxon>
        <taxon>Nocardioidaceae</taxon>
        <taxon>Nocardioides</taxon>
    </lineage>
</organism>
<dbReference type="InterPro" id="IPR050765">
    <property type="entry name" value="Riboflavin_Biosynth_HTPR"/>
</dbReference>
<name>A0A7W3IWP7_9ACTN</name>
<comment type="caution">
    <text evidence="5">The sequence shown here is derived from an EMBL/GenBank/DDBJ whole genome shotgun (WGS) entry which is preliminary data.</text>
</comment>
<dbReference type="AlphaFoldDB" id="A0A7W3IWP7"/>
<evidence type="ECO:0000259" key="4">
    <source>
        <dbReference type="Pfam" id="PF01872"/>
    </source>
</evidence>
<dbReference type="InterPro" id="IPR024072">
    <property type="entry name" value="DHFR-like_dom_sf"/>
</dbReference>
<comment type="pathway">
    <text evidence="1">Cofactor biosynthesis; riboflavin biosynthesis.</text>
</comment>
<protein>
    <submittedName>
        <fullName evidence="5">Riboflavin biosynthesis pyrimidine reductase</fullName>
    </submittedName>
</protein>
<sequence length="227" mass="23921">MRALIGPHAGTGDLTDEQLAEVYAPPSTPWLRVNMVSTVDGSATGDSGKSGSINNDADKRVFDTLRRLADAVVVGAGTARIEGYRPADKPTVVVSRHAAVPEKLRGAAPGLVQMATGAAADHLEEARTLLGNDHVHVLGSHRVDLSALKARLAERGLTHLLSEGGPHLLRDLVAQGAADELTATFVPRMVAGSHPRITDGPEIDVHLELATLLEEDGTLLGRWLVTP</sequence>
<accession>A0A7W3IWP7</accession>
<keyword evidence="3" id="KW-0560">Oxidoreductase</keyword>
<dbReference type="GO" id="GO:0009231">
    <property type="term" value="P:riboflavin biosynthetic process"/>
    <property type="evidence" value="ECO:0007669"/>
    <property type="project" value="InterPro"/>
</dbReference>
<evidence type="ECO:0000313" key="6">
    <source>
        <dbReference type="Proteomes" id="UP000580910"/>
    </source>
</evidence>
<dbReference type="Proteomes" id="UP000580910">
    <property type="component" value="Unassembled WGS sequence"/>
</dbReference>
<dbReference type="PANTHER" id="PTHR38011:SF7">
    <property type="entry name" value="2,5-DIAMINO-6-RIBOSYLAMINO-4(3H)-PYRIMIDINONE 5'-PHOSPHATE REDUCTASE"/>
    <property type="match status" value="1"/>
</dbReference>
<proteinExistence type="predicted"/>
<evidence type="ECO:0000313" key="5">
    <source>
        <dbReference type="EMBL" id="MBA8801879.1"/>
    </source>
</evidence>
<keyword evidence="6" id="KW-1185">Reference proteome</keyword>
<dbReference type="Gene3D" id="3.40.430.10">
    <property type="entry name" value="Dihydrofolate Reductase, subunit A"/>
    <property type="match status" value="1"/>
</dbReference>
<dbReference type="InterPro" id="IPR002734">
    <property type="entry name" value="RibDG_C"/>
</dbReference>
<keyword evidence="2" id="KW-0521">NADP</keyword>
<dbReference type="GO" id="GO:0008703">
    <property type="term" value="F:5-amino-6-(5-phosphoribosylamino)uracil reductase activity"/>
    <property type="evidence" value="ECO:0007669"/>
    <property type="project" value="InterPro"/>
</dbReference>
<feature type="domain" description="Bacterial bifunctional deaminase-reductase C-terminal" evidence="4">
    <location>
        <begin position="29"/>
        <end position="211"/>
    </location>
</feature>
<evidence type="ECO:0000256" key="3">
    <source>
        <dbReference type="ARBA" id="ARBA00023002"/>
    </source>
</evidence>
<dbReference type="PANTHER" id="PTHR38011">
    <property type="entry name" value="DIHYDROFOLATE REDUCTASE FAMILY PROTEIN (AFU_ORTHOLOGUE AFUA_8G06820)"/>
    <property type="match status" value="1"/>
</dbReference>
<dbReference type="EMBL" id="JACGXA010000001">
    <property type="protein sequence ID" value="MBA8801879.1"/>
    <property type="molecule type" value="Genomic_DNA"/>
</dbReference>
<dbReference type="SUPFAM" id="SSF53597">
    <property type="entry name" value="Dihydrofolate reductase-like"/>
    <property type="match status" value="1"/>
</dbReference>
<gene>
    <name evidence="5" type="ORF">FB382_000170</name>
</gene>
<evidence type="ECO:0000256" key="1">
    <source>
        <dbReference type="ARBA" id="ARBA00005104"/>
    </source>
</evidence>